<dbReference type="Pfam" id="PF23793">
    <property type="entry name" value="LysC"/>
    <property type="match status" value="1"/>
</dbReference>
<dbReference type="InterPro" id="IPR058979">
    <property type="entry name" value="LysC-like"/>
</dbReference>
<reference evidence="3" key="1">
    <citation type="journal article" date="2008" name="BMC Genomics">
        <title>The genome of Aeromonas salmonicida subsp. salmonicida A449: insights into the evolution of a fish pathogen.</title>
        <authorList>
            <person name="Reith M.E."/>
            <person name="Singh R.K."/>
            <person name="Curtis B."/>
            <person name="Boyd J.M."/>
            <person name="Bouevitch A."/>
            <person name="Kimball J."/>
            <person name="Munholland J."/>
            <person name="Murphy C."/>
            <person name="Sarty D."/>
            <person name="Williams J."/>
            <person name="Nash J.H."/>
            <person name="Johnson S.C."/>
            <person name="Brown L.L."/>
        </authorList>
    </citation>
    <scope>NUCLEOTIDE SEQUENCE [LARGE SCALE GENOMIC DNA]</scope>
    <source>
        <strain evidence="3">A449</strain>
    </source>
</reference>
<evidence type="ECO:0000313" key="2">
    <source>
        <dbReference type="EMBL" id="ABO89662.1"/>
    </source>
</evidence>
<dbReference type="InterPro" id="IPR047737">
    <property type="entry name" value="LysC"/>
</dbReference>
<dbReference type="EMBL" id="CP000644">
    <property type="protein sequence ID" value="ABO89662.1"/>
    <property type="molecule type" value="Genomic_DNA"/>
</dbReference>
<keyword evidence="1" id="KW-0732">Signal</keyword>
<dbReference type="Proteomes" id="UP000000225">
    <property type="component" value="Chromosome"/>
</dbReference>
<dbReference type="NCBIfam" id="NF038368">
    <property type="entry name" value="P2_Rz1"/>
    <property type="match status" value="1"/>
</dbReference>
<dbReference type="KEGG" id="asa:ASA_1577"/>
<evidence type="ECO:0000256" key="1">
    <source>
        <dbReference type="SAM" id="SignalP"/>
    </source>
</evidence>
<evidence type="ECO:0000313" key="3">
    <source>
        <dbReference type="Proteomes" id="UP000000225"/>
    </source>
</evidence>
<protein>
    <submittedName>
        <fullName evidence="2">Phage protein</fullName>
    </submittedName>
</protein>
<dbReference type="HOGENOM" id="CLU_2314150_0_0_6"/>
<dbReference type="eggNOG" id="ENOG502ZXNS">
    <property type="taxonomic scope" value="Bacteria"/>
</dbReference>
<feature type="signal peptide" evidence="1">
    <location>
        <begin position="1"/>
        <end position="35"/>
    </location>
</feature>
<organism evidence="2 3">
    <name type="scientific">Aeromonas salmonicida (strain A449)</name>
    <dbReference type="NCBI Taxonomy" id="382245"/>
    <lineage>
        <taxon>Bacteria</taxon>
        <taxon>Pseudomonadati</taxon>
        <taxon>Pseudomonadota</taxon>
        <taxon>Gammaproteobacteria</taxon>
        <taxon>Aeromonadales</taxon>
        <taxon>Aeromonadaceae</taxon>
        <taxon>Aeromonas</taxon>
    </lineage>
</organism>
<name>A4SL90_AERS4</name>
<proteinExistence type="predicted"/>
<feature type="chain" id="PRO_5002673383" evidence="1">
    <location>
        <begin position="36"/>
        <end position="99"/>
    </location>
</feature>
<sequence>MTCNTPWPHRRRAARIVLASLCLLALCACSSQPRAVVQTQVVKRLPPPGLVPHCPEPEFNGTTWGEAVAFIPTLQGALRRCQTQLDTLNDWITQEETTP</sequence>
<dbReference type="AlphaFoldDB" id="A4SL90"/>
<accession>A4SL90</accession>
<gene>
    <name evidence="2" type="ordered locus">ASA_1577</name>
</gene>